<dbReference type="Pfam" id="PF20803">
    <property type="entry name" value="PaaX_M"/>
    <property type="match status" value="1"/>
</dbReference>
<evidence type="ECO:0000259" key="1">
    <source>
        <dbReference type="Pfam" id="PF07848"/>
    </source>
</evidence>
<dbReference type="PANTHER" id="PTHR30319">
    <property type="entry name" value="PHENYLACETIC ACID REGULATOR-RELATED TRANSCRIPTIONAL REPRESSOR"/>
    <property type="match status" value="1"/>
</dbReference>
<accession>A0A495VZG9</accession>
<dbReference type="Gene3D" id="1.20.58.1460">
    <property type="match status" value="1"/>
</dbReference>
<evidence type="ECO:0000259" key="2">
    <source>
        <dbReference type="Pfam" id="PF08223"/>
    </source>
</evidence>
<dbReference type="RefSeq" id="WP_121006650.1">
    <property type="nucleotide sequence ID" value="NZ_RBXO01000001.1"/>
</dbReference>
<dbReference type="Proteomes" id="UP000282084">
    <property type="component" value="Unassembled WGS sequence"/>
</dbReference>
<keyword evidence="5" id="KW-1185">Reference proteome</keyword>
<dbReference type="Pfam" id="PF07848">
    <property type="entry name" value="PaaX"/>
    <property type="match status" value="1"/>
</dbReference>
<reference evidence="4 5" key="1">
    <citation type="submission" date="2018-10" db="EMBL/GenBank/DDBJ databases">
        <title>Sequencing the genomes of 1000 actinobacteria strains.</title>
        <authorList>
            <person name="Klenk H.-P."/>
        </authorList>
    </citation>
    <scope>NUCLEOTIDE SEQUENCE [LARGE SCALE GENOMIC DNA]</scope>
    <source>
        <strain evidence="4 5">DSM 43800</strain>
    </source>
</reference>
<dbReference type="Gene3D" id="3.30.70.2650">
    <property type="match status" value="1"/>
</dbReference>
<evidence type="ECO:0000313" key="5">
    <source>
        <dbReference type="Proteomes" id="UP000282084"/>
    </source>
</evidence>
<dbReference type="InterPro" id="IPR013225">
    <property type="entry name" value="PaaX_C"/>
</dbReference>
<dbReference type="EMBL" id="RBXO01000001">
    <property type="protein sequence ID" value="RKT54841.1"/>
    <property type="molecule type" value="Genomic_DNA"/>
</dbReference>
<evidence type="ECO:0000259" key="3">
    <source>
        <dbReference type="Pfam" id="PF20803"/>
    </source>
</evidence>
<name>A0A495VZG9_9PSEU</name>
<gene>
    <name evidence="4" type="ORF">C8E97_3490</name>
</gene>
<dbReference type="InterPro" id="IPR011965">
    <property type="entry name" value="PaaX_trns_reg"/>
</dbReference>
<dbReference type="Pfam" id="PF08223">
    <property type="entry name" value="PaaX_C"/>
    <property type="match status" value="1"/>
</dbReference>
<dbReference type="AlphaFoldDB" id="A0A495VZG9"/>
<dbReference type="InterPro" id="IPR012906">
    <property type="entry name" value="PaaX-like_N"/>
</dbReference>
<feature type="domain" description="Transcriptional repressor PaaX-like N-terminal" evidence="1">
    <location>
        <begin position="24"/>
        <end position="90"/>
    </location>
</feature>
<dbReference type="InterPro" id="IPR036388">
    <property type="entry name" value="WH-like_DNA-bd_sf"/>
</dbReference>
<organism evidence="4 5">
    <name type="scientific">Saccharothrix australiensis</name>
    <dbReference type="NCBI Taxonomy" id="2072"/>
    <lineage>
        <taxon>Bacteria</taxon>
        <taxon>Bacillati</taxon>
        <taxon>Actinomycetota</taxon>
        <taxon>Actinomycetes</taxon>
        <taxon>Pseudonocardiales</taxon>
        <taxon>Pseudonocardiaceae</taxon>
        <taxon>Saccharothrix</taxon>
    </lineage>
</organism>
<dbReference type="PANTHER" id="PTHR30319:SF1">
    <property type="entry name" value="TRANSCRIPTIONAL REPRESSOR PAAX"/>
    <property type="match status" value="1"/>
</dbReference>
<dbReference type="Gene3D" id="1.10.10.10">
    <property type="entry name" value="Winged helix-like DNA-binding domain superfamily/Winged helix DNA-binding domain"/>
    <property type="match status" value="1"/>
</dbReference>
<evidence type="ECO:0000313" key="4">
    <source>
        <dbReference type="EMBL" id="RKT54841.1"/>
    </source>
</evidence>
<feature type="domain" description="Transcriptional repressor PaaX-like C-terminal" evidence="2">
    <location>
        <begin position="194"/>
        <end position="279"/>
    </location>
</feature>
<dbReference type="GO" id="GO:0006351">
    <property type="term" value="P:DNA-templated transcription"/>
    <property type="evidence" value="ECO:0007669"/>
    <property type="project" value="InterPro"/>
</dbReference>
<dbReference type="PIRSF" id="PIRSF020623">
    <property type="entry name" value="PaaX"/>
    <property type="match status" value="1"/>
</dbReference>
<protein>
    <submittedName>
        <fullName evidence="4">PaaX family transcriptional regulator</fullName>
    </submittedName>
</protein>
<dbReference type="InterPro" id="IPR048846">
    <property type="entry name" value="PaaX-like_central"/>
</dbReference>
<feature type="domain" description="Transcriptional repressor PaaX-like central Cas2-like" evidence="3">
    <location>
        <begin position="112"/>
        <end position="188"/>
    </location>
</feature>
<sequence>MTTVPAAGEAGFADGDTSTKAARPRQLIVTLYGLFARGRGGWLSVASVVGLLRELDVDEPAVRSSVSRLKRRDVLQAERRDGTAGYALSPAGLAILREGDHRIFRRERATSADGWLLAVFSVPEAERHKRHLLRSQLSRLGFGTAAPGVWIAPAHLHEPTADILRSQDLHGYADLFRADHLAFGDLAAKVRRWWDLDQLEALYSAFLAEHGPTPDRHRRAVDGRAAFVDYVRLLTDWRRLPYLDPGLPEDLLPPDWIGVRAADLFFSLQDRLEDAARAYGSRVIGA</sequence>
<dbReference type="OrthoDB" id="2270427at2"/>
<proteinExistence type="predicted"/>
<comment type="caution">
    <text evidence="4">The sequence shown here is derived from an EMBL/GenBank/DDBJ whole genome shotgun (WGS) entry which is preliminary data.</text>
</comment>